<evidence type="ECO:0000256" key="1">
    <source>
        <dbReference type="ARBA" id="ARBA00023172"/>
    </source>
</evidence>
<dbReference type="GO" id="GO:0015074">
    <property type="term" value="P:DNA integration"/>
    <property type="evidence" value="ECO:0007669"/>
    <property type="project" value="InterPro"/>
</dbReference>
<evidence type="ECO:0000313" key="4">
    <source>
        <dbReference type="Proteomes" id="UP000287296"/>
    </source>
</evidence>
<keyword evidence="1" id="KW-0233">DNA recombination</keyword>
<dbReference type="InterPro" id="IPR002104">
    <property type="entry name" value="Integrase_catalytic"/>
</dbReference>
<dbReference type="GO" id="GO:0003677">
    <property type="term" value="F:DNA binding"/>
    <property type="evidence" value="ECO:0007669"/>
    <property type="project" value="InterPro"/>
</dbReference>
<dbReference type="Proteomes" id="UP000287296">
    <property type="component" value="Unassembled WGS sequence"/>
</dbReference>
<dbReference type="InterPro" id="IPR011010">
    <property type="entry name" value="DNA_brk_join_enz"/>
</dbReference>
<organism evidence="3 4">
    <name type="scientific">Siminovitchia terrae</name>
    <name type="common">Bacillus terrae</name>
    <dbReference type="NCBI Taxonomy" id="1914933"/>
    <lineage>
        <taxon>Bacteria</taxon>
        <taxon>Bacillati</taxon>
        <taxon>Bacillota</taxon>
        <taxon>Bacilli</taxon>
        <taxon>Bacillales</taxon>
        <taxon>Bacillaceae</taxon>
        <taxon>Siminovitchia</taxon>
    </lineage>
</organism>
<gene>
    <name evidence="3" type="ORF">D5F11_014940</name>
</gene>
<dbReference type="GO" id="GO:0006310">
    <property type="term" value="P:DNA recombination"/>
    <property type="evidence" value="ECO:0007669"/>
    <property type="project" value="UniProtKB-KW"/>
</dbReference>
<dbReference type="OrthoDB" id="9803188at2"/>
<dbReference type="SUPFAM" id="SSF56349">
    <property type="entry name" value="DNA breaking-rejoining enzymes"/>
    <property type="match status" value="1"/>
</dbReference>
<evidence type="ECO:0000259" key="2">
    <source>
        <dbReference type="PROSITE" id="PS51898"/>
    </source>
</evidence>
<proteinExistence type="predicted"/>
<dbReference type="PROSITE" id="PS51898">
    <property type="entry name" value="TYR_RECOMBINASE"/>
    <property type="match status" value="1"/>
</dbReference>
<comment type="caution">
    <text evidence="3">The sequence shown here is derived from an EMBL/GenBank/DDBJ whole genome shotgun (WGS) entry which is preliminary data.</text>
</comment>
<name>A0A429X6D2_SIMTE</name>
<sequence>MRDYCKKAGVEYKGTHGFRHTHAVLLLESGTSIKFVSKRLGHKTLKTTVDIYLDITEKIEEDELNEFASYTKRKSNVALKAFEIEAF</sequence>
<dbReference type="EMBL" id="QYTW02000015">
    <property type="protein sequence ID" value="RST58987.1"/>
    <property type="molecule type" value="Genomic_DNA"/>
</dbReference>
<dbReference type="InterPro" id="IPR013762">
    <property type="entry name" value="Integrase-like_cat_sf"/>
</dbReference>
<protein>
    <submittedName>
        <fullName evidence="3">Recombinase XerC</fullName>
    </submittedName>
</protein>
<reference evidence="3 4" key="1">
    <citation type="submission" date="2018-12" db="EMBL/GenBank/DDBJ databases">
        <authorList>
            <person name="Sun L."/>
            <person name="Chen Z."/>
        </authorList>
    </citation>
    <scope>NUCLEOTIDE SEQUENCE [LARGE SCALE GENOMIC DNA]</scope>
    <source>
        <strain evidence="3 4">LMG 29736</strain>
    </source>
</reference>
<evidence type="ECO:0000313" key="3">
    <source>
        <dbReference type="EMBL" id="RST58987.1"/>
    </source>
</evidence>
<dbReference type="Gene3D" id="1.10.443.10">
    <property type="entry name" value="Intergrase catalytic core"/>
    <property type="match status" value="1"/>
</dbReference>
<dbReference type="AlphaFoldDB" id="A0A429X6D2"/>
<accession>A0A429X6D2</accession>
<dbReference type="Pfam" id="PF00589">
    <property type="entry name" value="Phage_integrase"/>
    <property type="match status" value="1"/>
</dbReference>
<feature type="domain" description="Tyr recombinase" evidence="2">
    <location>
        <begin position="1"/>
        <end position="65"/>
    </location>
</feature>